<protein>
    <submittedName>
        <fullName evidence="1">Gp16 family protein</fullName>
    </submittedName>
</protein>
<accession>A0ABV7XPA8</accession>
<sequence length="154" mass="17223">MSAKPDPRHLQLGRIHQAAKQLGMDDATYRALLQRVTGKASSGAMTHAERNAVLAEMARLGFKATSNADRKRAYAGQPSGDRKTWRPMVRKVGALLADGKKPWSYAHEMAQRMFHVNRVEWLNDHDLHKLVSALQIDANRRPNTGSASQARRNT</sequence>
<dbReference type="Proteomes" id="UP001595705">
    <property type="component" value="Unassembled WGS sequence"/>
</dbReference>
<dbReference type="EMBL" id="JBHRYA010000007">
    <property type="protein sequence ID" value="MFC3716827.1"/>
    <property type="molecule type" value="Genomic_DNA"/>
</dbReference>
<keyword evidence="2" id="KW-1185">Reference proteome</keyword>
<name>A0ABV7XPA8_9GAMM</name>
<gene>
    <name evidence="1" type="ORF">ACFONC_11760</name>
</gene>
<dbReference type="RefSeq" id="WP_386744265.1">
    <property type="nucleotide sequence ID" value="NZ_JBHRYA010000007.1"/>
</dbReference>
<proteinExistence type="predicted"/>
<dbReference type="InterPro" id="IPR009363">
    <property type="entry name" value="Phage_Mu_Gp16"/>
</dbReference>
<reference evidence="2" key="1">
    <citation type="journal article" date="2019" name="Int. J. Syst. Evol. Microbiol.">
        <title>The Global Catalogue of Microorganisms (GCM) 10K type strain sequencing project: providing services to taxonomists for standard genome sequencing and annotation.</title>
        <authorList>
            <consortium name="The Broad Institute Genomics Platform"/>
            <consortium name="The Broad Institute Genome Sequencing Center for Infectious Disease"/>
            <person name="Wu L."/>
            <person name="Ma J."/>
        </authorList>
    </citation>
    <scope>NUCLEOTIDE SEQUENCE [LARGE SCALE GENOMIC DNA]</scope>
    <source>
        <strain evidence="2">KCTC 42441</strain>
    </source>
</reference>
<comment type="caution">
    <text evidence="1">The sequence shown here is derived from an EMBL/GenBank/DDBJ whole genome shotgun (WGS) entry which is preliminary data.</text>
</comment>
<dbReference type="Pfam" id="PF06252">
    <property type="entry name" value="GemA"/>
    <property type="match status" value="1"/>
</dbReference>
<evidence type="ECO:0000313" key="2">
    <source>
        <dbReference type="Proteomes" id="UP001595705"/>
    </source>
</evidence>
<organism evidence="1 2">
    <name type="scientific">Luteimonas soli</name>
    <dbReference type="NCBI Taxonomy" id="1648966"/>
    <lineage>
        <taxon>Bacteria</taxon>
        <taxon>Pseudomonadati</taxon>
        <taxon>Pseudomonadota</taxon>
        <taxon>Gammaproteobacteria</taxon>
        <taxon>Lysobacterales</taxon>
        <taxon>Lysobacteraceae</taxon>
        <taxon>Luteimonas</taxon>
    </lineage>
</organism>
<evidence type="ECO:0000313" key="1">
    <source>
        <dbReference type="EMBL" id="MFC3716827.1"/>
    </source>
</evidence>